<name>A0AAW1RCY5_9CHLO</name>
<evidence type="ECO:0000313" key="3">
    <source>
        <dbReference type="Proteomes" id="UP001438707"/>
    </source>
</evidence>
<protein>
    <submittedName>
        <fullName evidence="2">Uncharacterized protein</fullName>
    </submittedName>
</protein>
<gene>
    <name evidence="2" type="ORF">WJX74_005662</name>
</gene>
<evidence type="ECO:0000256" key="1">
    <source>
        <dbReference type="SAM" id="MobiDB-lite"/>
    </source>
</evidence>
<keyword evidence="3" id="KW-1185">Reference proteome</keyword>
<feature type="region of interest" description="Disordered" evidence="1">
    <location>
        <begin position="50"/>
        <end position="103"/>
    </location>
</feature>
<accession>A0AAW1RCY5</accession>
<feature type="region of interest" description="Disordered" evidence="1">
    <location>
        <begin position="117"/>
        <end position="146"/>
    </location>
</feature>
<evidence type="ECO:0000313" key="2">
    <source>
        <dbReference type="EMBL" id="KAK9831678.1"/>
    </source>
</evidence>
<dbReference type="AlphaFoldDB" id="A0AAW1RCY5"/>
<dbReference type="EMBL" id="JALJOS010000013">
    <property type="protein sequence ID" value="KAK9831678.1"/>
    <property type="molecule type" value="Genomic_DNA"/>
</dbReference>
<dbReference type="Proteomes" id="UP001438707">
    <property type="component" value="Unassembled WGS sequence"/>
</dbReference>
<comment type="caution">
    <text evidence="2">The sequence shown here is derived from an EMBL/GenBank/DDBJ whole genome shotgun (WGS) entry which is preliminary data.</text>
</comment>
<reference evidence="2 3" key="1">
    <citation type="journal article" date="2024" name="Nat. Commun.">
        <title>Phylogenomics reveals the evolutionary origins of lichenization in chlorophyte algae.</title>
        <authorList>
            <person name="Puginier C."/>
            <person name="Libourel C."/>
            <person name="Otte J."/>
            <person name="Skaloud P."/>
            <person name="Haon M."/>
            <person name="Grisel S."/>
            <person name="Petersen M."/>
            <person name="Berrin J.G."/>
            <person name="Delaux P.M."/>
            <person name="Dal Grande F."/>
            <person name="Keller J."/>
        </authorList>
    </citation>
    <scope>NUCLEOTIDE SEQUENCE [LARGE SCALE GENOMIC DNA]</scope>
    <source>
        <strain evidence="2 3">SAG 2145</strain>
    </source>
</reference>
<proteinExistence type="predicted"/>
<feature type="compositionally biased region" description="Basic residues" evidence="1">
    <location>
        <begin position="87"/>
        <end position="96"/>
    </location>
</feature>
<feature type="compositionally biased region" description="Basic residues" evidence="1">
    <location>
        <begin position="137"/>
        <end position="146"/>
    </location>
</feature>
<organism evidence="2 3">
    <name type="scientific">Apatococcus lobatus</name>
    <dbReference type="NCBI Taxonomy" id="904363"/>
    <lineage>
        <taxon>Eukaryota</taxon>
        <taxon>Viridiplantae</taxon>
        <taxon>Chlorophyta</taxon>
        <taxon>core chlorophytes</taxon>
        <taxon>Trebouxiophyceae</taxon>
        <taxon>Chlorellales</taxon>
        <taxon>Chlorellaceae</taxon>
        <taxon>Apatococcus</taxon>
    </lineage>
</organism>
<sequence>MEAYHLALFGAAFTPVSPTALGDKRKRYEAAAPAKQPTCRWLGGDLYLYSKDPADEPAPPQGPRKPQGNLSAIHENAPPLSLSQKRSMLKRTRQTSKRLLNSSTSAIASATASLKNIFSTSKPPPPVSDDVPLPQYKKLKRSSYAD</sequence>